<dbReference type="SUPFAM" id="SSF88946">
    <property type="entry name" value="Sigma2 domain of RNA polymerase sigma factors"/>
    <property type="match status" value="1"/>
</dbReference>
<dbReference type="InterPro" id="IPR013249">
    <property type="entry name" value="RNA_pol_sigma70_r4_t2"/>
</dbReference>
<keyword evidence="2" id="KW-0805">Transcription regulation</keyword>
<dbReference type="Pfam" id="PF08281">
    <property type="entry name" value="Sigma70_r4_2"/>
    <property type="match status" value="1"/>
</dbReference>
<dbReference type="InterPro" id="IPR036388">
    <property type="entry name" value="WH-like_DNA-bd_sf"/>
</dbReference>
<dbReference type="GO" id="GO:0006352">
    <property type="term" value="P:DNA-templated transcription initiation"/>
    <property type="evidence" value="ECO:0007669"/>
    <property type="project" value="InterPro"/>
</dbReference>
<dbReference type="Proteomes" id="UP000181976">
    <property type="component" value="Unassembled WGS sequence"/>
</dbReference>
<evidence type="ECO:0000256" key="4">
    <source>
        <dbReference type="ARBA" id="ARBA00023125"/>
    </source>
</evidence>
<evidence type="ECO:0000256" key="5">
    <source>
        <dbReference type="ARBA" id="ARBA00023163"/>
    </source>
</evidence>
<dbReference type="InterPro" id="IPR039425">
    <property type="entry name" value="RNA_pol_sigma-70-like"/>
</dbReference>
<organism evidence="8 9">
    <name type="scientific">Thermophagus xiamenensis</name>
    <dbReference type="NCBI Taxonomy" id="385682"/>
    <lineage>
        <taxon>Bacteria</taxon>
        <taxon>Pseudomonadati</taxon>
        <taxon>Bacteroidota</taxon>
        <taxon>Bacteroidia</taxon>
        <taxon>Marinilabiliales</taxon>
        <taxon>Marinilabiliaceae</taxon>
        <taxon>Thermophagus</taxon>
    </lineage>
</organism>
<sequence>MVELKTLSDEELVKKFISGDAKSIDLLIDRHHQQIYTFIFLMVRQRDLAEDIFQDVFVKVIHSLKSGKYAENGRFLSWVMRIAHNLVIDYFRKKKNLQMVSNDQYSFDILNHPKFSEHTVEDKIVYEQMLSEVAQLVELLPKSQREVVKLRHYFGLSFKEIAEETNVSINTALGRMRYALINMRKMMEERKMSLTF</sequence>
<evidence type="ECO:0000313" key="9">
    <source>
        <dbReference type="Proteomes" id="UP000181976"/>
    </source>
</evidence>
<dbReference type="GO" id="GO:0003677">
    <property type="term" value="F:DNA binding"/>
    <property type="evidence" value="ECO:0007669"/>
    <property type="project" value="UniProtKB-KW"/>
</dbReference>
<evidence type="ECO:0000256" key="2">
    <source>
        <dbReference type="ARBA" id="ARBA00023015"/>
    </source>
</evidence>
<evidence type="ECO:0000259" key="7">
    <source>
        <dbReference type="Pfam" id="PF08281"/>
    </source>
</evidence>
<keyword evidence="9" id="KW-1185">Reference proteome</keyword>
<dbReference type="InParanoid" id="A0A1I2DBA9"/>
<dbReference type="OrthoDB" id="9790423at2"/>
<dbReference type="InterPro" id="IPR013325">
    <property type="entry name" value="RNA_pol_sigma_r2"/>
</dbReference>
<reference evidence="8 9" key="1">
    <citation type="submission" date="2016-10" db="EMBL/GenBank/DDBJ databases">
        <authorList>
            <person name="de Groot N.N."/>
        </authorList>
    </citation>
    <scope>NUCLEOTIDE SEQUENCE [LARGE SCALE GENOMIC DNA]</scope>
    <source>
        <strain evidence="8 9">DSM 19012</strain>
    </source>
</reference>
<comment type="similarity">
    <text evidence="1">Belongs to the sigma-70 factor family. ECF subfamily.</text>
</comment>
<gene>
    <name evidence="8" type="ORF">SAMN05444380_11852</name>
</gene>
<evidence type="ECO:0000256" key="1">
    <source>
        <dbReference type="ARBA" id="ARBA00010641"/>
    </source>
</evidence>
<dbReference type="InterPro" id="IPR013324">
    <property type="entry name" value="RNA_pol_sigma_r3/r4-like"/>
</dbReference>
<accession>A0A1I2DBA9</accession>
<dbReference type="AlphaFoldDB" id="A0A1I2DBA9"/>
<dbReference type="Gene3D" id="1.10.10.10">
    <property type="entry name" value="Winged helix-like DNA-binding domain superfamily/Winged helix DNA-binding domain"/>
    <property type="match status" value="1"/>
</dbReference>
<dbReference type="InterPro" id="IPR014284">
    <property type="entry name" value="RNA_pol_sigma-70_dom"/>
</dbReference>
<evidence type="ECO:0000259" key="6">
    <source>
        <dbReference type="Pfam" id="PF04542"/>
    </source>
</evidence>
<dbReference type="Gene3D" id="1.10.1740.10">
    <property type="match status" value="1"/>
</dbReference>
<keyword evidence="3" id="KW-0731">Sigma factor</keyword>
<feature type="domain" description="RNA polymerase sigma factor 70 region 4 type 2" evidence="7">
    <location>
        <begin position="132"/>
        <end position="171"/>
    </location>
</feature>
<dbReference type="PANTHER" id="PTHR43133">
    <property type="entry name" value="RNA POLYMERASE ECF-TYPE SIGMA FACTO"/>
    <property type="match status" value="1"/>
</dbReference>
<dbReference type="SUPFAM" id="SSF88659">
    <property type="entry name" value="Sigma3 and sigma4 domains of RNA polymerase sigma factors"/>
    <property type="match status" value="1"/>
</dbReference>
<evidence type="ECO:0000313" key="8">
    <source>
        <dbReference type="EMBL" id="SFE77701.1"/>
    </source>
</evidence>
<protein>
    <submittedName>
        <fullName evidence="8">RNA polymerase sigma-70 factor, ECF subfamily</fullName>
    </submittedName>
</protein>
<dbReference type="PANTHER" id="PTHR43133:SF8">
    <property type="entry name" value="RNA POLYMERASE SIGMA FACTOR HI_1459-RELATED"/>
    <property type="match status" value="1"/>
</dbReference>
<dbReference type="InterPro" id="IPR007627">
    <property type="entry name" value="RNA_pol_sigma70_r2"/>
</dbReference>
<dbReference type="RefSeq" id="WP_010526087.1">
    <property type="nucleotide sequence ID" value="NZ_AFSL01000003.1"/>
</dbReference>
<dbReference type="STRING" id="385682.SAMN05444380_11852"/>
<dbReference type="EMBL" id="FONA01000018">
    <property type="protein sequence ID" value="SFE77701.1"/>
    <property type="molecule type" value="Genomic_DNA"/>
</dbReference>
<dbReference type="eggNOG" id="COG1595">
    <property type="taxonomic scope" value="Bacteria"/>
</dbReference>
<dbReference type="Pfam" id="PF04542">
    <property type="entry name" value="Sigma70_r2"/>
    <property type="match status" value="1"/>
</dbReference>
<feature type="domain" description="RNA polymerase sigma-70 region 2" evidence="6">
    <location>
        <begin position="27"/>
        <end position="95"/>
    </location>
</feature>
<proteinExistence type="inferred from homology"/>
<dbReference type="NCBIfam" id="TIGR02937">
    <property type="entry name" value="sigma70-ECF"/>
    <property type="match status" value="1"/>
</dbReference>
<keyword evidence="4" id="KW-0238">DNA-binding</keyword>
<dbReference type="GO" id="GO:0016987">
    <property type="term" value="F:sigma factor activity"/>
    <property type="evidence" value="ECO:0007669"/>
    <property type="project" value="UniProtKB-KW"/>
</dbReference>
<evidence type="ECO:0000256" key="3">
    <source>
        <dbReference type="ARBA" id="ARBA00023082"/>
    </source>
</evidence>
<keyword evidence="5" id="KW-0804">Transcription</keyword>
<name>A0A1I2DBA9_9BACT</name>